<comment type="similarity">
    <text evidence="1">Belongs to the methyltransferase superfamily. LaeA methyltransferase family.</text>
</comment>
<proteinExistence type="inferred from homology"/>
<dbReference type="EMBL" id="JAUEDM010000006">
    <property type="protein sequence ID" value="KAK3314866.1"/>
    <property type="molecule type" value="Genomic_DNA"/>
</dbReference>
<dbReference type="CDD" id="cd02440">
    <property type="entry name" value="AdoMet_MTases"/>
    <property type="match status" value="1"/>
</dbReference>
<keyword evidence="3" id="KW-0808">Transferase</keyword>
<evidence type="ECO:0000256" key="2">
    <source>
        <dbReference type="SAM" id="MobiDB-lite"/>
    </source>
</evidence>
<dbReference type="GO" id="GO:0032259">
    <property type="term" value="P:methylation"/>
    <property type="evidence" value="ECO:0007669"/>
    <property type="project" value="UniProtKB-KW"/>
</dbReference>
<feature type="compositionally biased region" description="Pro residues" evidence="2">
    <location>
        <begin position="27"/>
        <end position="45"/>
    </location>
</feature>
<keyword evidence="3" id="KW-0489">Methyltransferase</keyword>
<dbReference type="Gene3D" id="3.40.50.150">
    <property type="entry name" value="Vaccinia Virus protein VP39"/>
    <property type="match status" value="1"/>
</dbReference>
<dbReference type="SUPFAM" id="SSF53335">
    <property type="entry name" value="S-adenosyl-L-methionine-dependent methyltransferases"/>
    <property type="match status" value="1"/>
</dbReference>
<feature type="region of interest" description="Disordered" evidence="2">
    <location>
        <begin position="18"/>
        <end position="97"/>
    </location>
</feature>
<organism evidence="3 4">
    <name type="scientific">Apodospora peruviana</name>
    <dbReference type="NCBI Taxonomy" id="516989"/>
    <lineage>
        <taxon>Eukaryota</taxon>
        <taxon>Fungi</taxon>
        <taxon>Dikarya</taxon>
        <taxon>Ascomycota</taxon>
        <taxon>Pezizomycotina</taxon>
        <taxon>Sordariomycetes</taxon>
        <taxon>Sordariomycetidae</taxon>
        <taxon>Sordariales</taxon>
        <taxon>Lasiosphaeriaceae</taxon>
        <taxon>Apodospora</taxon>
    </lineage>
</organism>
<reference evidence="3" key="2">
    <citation type="submission" date="2023-06" db="EMBL/GenBank/DDBJ databases">
        <authorList>
            <consortium name="Lawrence Berkeley National Laboratory"/>
            <person name="Haridas S."/>
            <person name="Hensen N."/>
            <person name="Bonometti L."/>
            <person name="Westerberg I."/>
            <person name="Brannstrom I.O."/>
            <person name="Guillou S."/>
            <person name="Cros-Aarteil S."/>
            <person name="Calhoun S."/>
            <person name="Kuo A."/>
            <person name="Mondo S."/>
            <person name="Pangilinan J."/>
            <person name="Riley R."/>
            <person name="Labutti K."/>
            <person name="Andreopoulos B."/>
            <person name="Lipzen A."/>
            <person name="Chen C."/>
            <person name="Yanf M."/>
            <person name="Daum C."/>
            <person name="Ng V."/>
            <person name="Clum A."/>
            <person name="Steindorff A."/>
            <person name="Ohm R."/>
            <person name="Martin F."/>
            <person name="Silar P."/>
            <person name="Natvig D."/>
            <person name="Lalanne C."/>
            <person name="Gautier V."/>
            <person name="Ament-Velasquez S.L."/>
            <person name="Kruys A."/>
            <person name="Hutchinson M.I."/>
            <person name="Powell A.J."/>
            <person name="Barry K."/>
            <person name="Miller A.N."/>
            <person name="Grigoriev I.V."/>
            <person name="Debuchy R."/>
            <person name="Gladieux P."/>
            <person name="Thoren M.H."/>
            <person name="Johannesson H."/>
        </authorList>
    </citation>
    <scope>NUCLEOTIDE SEQUENCE</scope>
    <source>
        <strain evidence="3">CBS 118394</strain>
    </source>
</reference>
<evidence type="ECO:0000313" key="4">
    <source>
        <dbReference type="Proteomes" id="UP001283341"/>
    </source>
</evidence>
<dbReference type="InterPro" id="IPR029063">
    <property type="entry name" value="SAM-dependent_MTases_sf"/>
</dbReference>
<dbReference type="PANTHER" id="PTHR43591">
    <property type="entry name" value="METHYLTRANSFERASE"/>
    <property type="match status" value="1"/>
</dbReference>
<evidence type="ECO:0000313" key="3">
    <source>
        <dbReference type="EMBL" id="KAK3314866.1"/>
    </source>
</evidence>
<gene>
    <name evidence="3" type="ORF">B0H66DRAFT_563835</name>
</gene>
<evidence type="ECO:0000256" key="1">
    <source>
        <dbReference type="ARBA" id="ARBA00038158"/>
    </source>
</evidence>
<comment type="caution">
    <text evidence="3">The sequence shown here is derived from an EMBL/GenBank/DDBJ whole genome shotgun (WGS) entry which is preliminary data.</text>
</comment>
<dbReference type="AlphaFoldDB" id="A0AAE0M0N3"/>
<reference evidence="3" key="1">
    <citation type="journal article" date="2023" name="Mol. Phylogenet. Evol.">
        <title>Genome-scale phylogeny and comparative genomics of the fungal order Sordariales.</title>
        <authorList>
            <person name="Hensen N."/>
            <person name="Bonometti L."/>
            <person name="Westerberg I."/>
            <person name="Brannstrom I.O."/>
            <person name="Guillou S."/>
            <person name="Cros-Aarteil S."/>
            <person name="Calhoun S."/>
            <person name="Haridas S."/>
            <person name="Kuo A."/>
            <person name="Mondo S."/>
            <person name="Pangilinan J."/>
            <person name="Riley R."/>
            <person name="LaButti K."/>
            <person name="Andreopoulos B."/>
            <person name="Lipzen A."/>
            <person name="Chen C."/>
            <person name="Yan M."/>
            <person name="Daum C."/>
            <person name="Ng V."/>
            <person name="Clum A."/>
            <person name="Steindorff A."/>
            <person name="Ohm R.A."/>
            <person name="Martin F."/>
            <person name="Silar P."/>
            <person name="Natvig D.O."/>
            <person name="Lalanne C."/>
            <person name="Gautier V."/>
            <person name="Ament-Velasquez S.L."/>
            <person name="Kruys A."/>
            <person name="Hutchinson M.I."/>
            <person name="Powell A.J."/>
            <person name="Barry K."/>
            <person name="Miller A.N."/>
            <person name="Grigoriev I.V."/>
            <person name="Debuchy R."/>
            <person name="Gladieux P."/>
            <person name="Hiltunen Thoren M."/>
            <person name="Johannesson H."/>
        </authorList>
    </citation>
    <scope>NUCLEOTIDE SEQUENCE</scope>
    <source>
        <strain evidence="3">CBS 118394</strain>
    </source>
</reference>
<feature type="compositionally biased region" description="Basic and acidic residues" evidence="2">
    <location>
        <begin position="59"/>
        <end position="68"/>
    </location>
</feature>
<name>A0AAE0M0N3_9PEZI</name>
<sequence>MPFPMAAPAAAGEELVAAAAAAAPTTTTPPPPKVSPTPTTPPGVPGHPSSPIDPIEPDDSGRGAESYRDGGGGGDDDDDDGYQSDGPSSDATTSISSNIRDYTWENNRRYHKYKEGRYAFPNDEPEQEREDMRHAMVLHLCGGRLHFAPIGENPQKILDVGTGTGIWAIDMGDEYPSAEITGIDLSPIQPSWVPPNVRFVVDDAEAPWIAPPDSLDYVHLRNMAFVIKDWTKLFQQAFVALKPGGWIELQDLKFNYSCDDGTMHPEDYGPLRMADLIHGALEKFGVDTTSAEKNPERAAAAGFVDPRHFVIKLPVGPWARDKTMKTVGLYNRSGIYDGLQGITMGPFTRGLGWSQEEVEVFLTTVRKDLMNARIHSYITWHSLCAQKPLSAAAPPAAGGQ</sequence>
<dbReference type="GO" id="GO:0008168">
    <property type="term" value="F:methyltransferase activity"/>
    <property type="evidence" value="ECO:0007669"/>
    <property type="project" value="UniProtKB-KW"/>
</dbReference>
<accession>A0AAE0M0N3</accession>
<protein>
    <submittedName>
        <fullName evidence="3">Methyltransferase type 12</fullName>
    </submittedName>
</protein>
<dbReference type="Proteomes" id="UP001283341">
    <property type="component" value="Unassembled WGS sequence"/>
</dbReference>
<feature type="compositionally biased region" description="Polar residues" evidence="2">
    <location>
        <begin position="85"/>
        <end position="97"/>
    </location>
</feature>
<dbReference type="PANTHER" id="PTHR43591:SF24">
    <property type="entry name" value="2-METHOXY-6-POLYPRENYL-1,4-BENZOQUINOL METHYLASE, MITOCHONDRIAL"/>
    <property type="match status" value="1"/>
</dbReference>
<dbReference type="Pfam" id="PF13489">
    <property type="entry name" value="Methyltransf_23"/>
    <property type="match status" value="1"/>
</dbReference>
<keyword evidence="4" id="KW-1185">Reference proteome</keyword>